<comment type="subcellular location">
    <subcellularLocation>
        <location evidence="2">Endoplasmic reticulum membrane</location>
        <topology evidence="2">Multi-pass membrane protein</topology>
    </subcellularLocation>
    <subcellularLocation>
        <location evidence="1">Nucleus</location>
    </subcellularLocation>
</comment>
<evidence type="ECO:0000256" key="8">
    <source>
        <dbReference type="ARBA" id="ARBA00023136"/>
    </source>
</evidence>
<dbReference type="PANTHER" id="PTHR46062">
    <property type="entry name" value="STEROL REGULATORY ELEMENT-BINDING PROTEIN"/>
    <property type="match status" value="1"/>
</dbReference>
<dbReference type="GO" id="GO:0000981">
    <property type="term" value="F:DNA-binding transcription factor activity, RNA polymerase II-specific"/>
    <property type="evidence" value="ECO:0007669"/>
    <property type="project" value="TreeGrafter"/>
</dbReference>
<evidence type="ECO:0000256" key="10">
    <source>
        <dbReference type="ARBA" id="ARBA00023242"/>
    </source>
</evidence>
<dbReference type="Proteomes" id="UP001142055">
    <property type="component" value="Chromosome 2"/>
</dbReference>
<dbReference type="GO" id="GO:0005789">
    <property type="term" value="C:endoplasmic reticulum membrane"/>
    <property type="evidence" value="ECO:0007669"/>
    <property type="project" value="UniProtKB-SubCell"/>
</dbReference>
<keyword evidence="5" id="KW-1133">Transmembrane helix</keyword>
<feature type="domain" description="BHLH" evidence="13">
    <location>
        <begin position="392"/>
        <end position="442"/>
    </location>
</feature>
<dbReference type="SMART" id="SM00353">
    <property type="entry name" value="HLH"/>
    <property type="match status" value="1"/>
</dbReference>
<dbReference type="AlphaFoldDB" id="A0A9Q0M4D5"/>
<evidence type="ECO:0000256" key="6">
    <source>
        <dbReference type="ARBA" id="ARBA00023015"/>
    </source>
</evidence>
<dbReference type="Gene3D" id="4.10.280.10">
    <property type="entry name" value="Helix-loop-helix DNA-binding domain"/>
    <property type="match status" value="1"/>
</dbReference>
<keyword evidence="11" id="KW-0175">Coiled coil</keyword>
<sequence>MDIRSQSQHLRQQPLSQQQQQSSQQSSFTTNDLLNDFDFNPNYIMDSFLFQNTLNDLQDENFDKLLEDIDLSDDQLMDVQQQAISPDLNLNSTSLEDGYPFGNYSTINNVSNEGNLANNNFSFVQDSQSQFNSNQPFTFTASSTNNHPQVVSMITSDLIENVKANPKQIQIVKPQLQQTKPIQVTNSNQQPQQQFQPQQRIIGITDTGQTVVYQVPPFIIKDQLVNDNKATVHAQIQTQQIQPQHVQLVQTGQSGTIPQFVAIQQVAANSGKVLTTTTQQQQTQPTFYTIPTPDGQSVKLTLKQATQPVSTGSNQQLFATTPIILQPKTEINCNSSIQPLFNSSMNANVNNLQSSNIILTTSSTLPSEIKLSSGNGKITKLDGSPGNVNIPEKRSAHNAIEKRYRSSINDKIGELKNLIAGPDAKLKKAVILRKVIDYVHFLKSRNQSLETELNDLKKALKDANINVVNAPIAMSPAMYPMNNSPGEYQISSTGSPSSTISSVPSPTMSDTKPSTPPMNYNDPSRIVSFAFILSIIAFNPLGSFMSKAGSSWINYGPNSVRDSDSGSYVGRSILSFMNPEEIDSNTWIRLLNFSIVDILIWAINIAFCFKFFKVVFSKRQFQYDPNDHNSNLSKANKFLSSGDLKQAKIHYENALQDIIKFKMPSSSISRFVLLSKTFLKLILNELYVGTILRNHQKQSESNDSTDTTLKQNQDLVSKIICFIYCKLCMIEMIDQLGRVSTQSYYYAFEAINESFYISDSGHRSMAYLISAIKLKNKYNLWARYFMHKAIKCSSKKFQQEQFLMKPIGRRYFSKRYLQWTYQFDKPSIFIKTTDNVSSMMQFISAKYRKYLIKKSILTLMNPKTGVNIIADDHRSNGKSTTDSTERITLLSIIDELTMNSEQFNDEISLWWSHVIRLAFCWLTENDQMAHSVVVACPQSLRNNSMAISLLLTSCLRKYLSSKGDRMASHSKHHQNFILLLNRASYELRRSFEATSATNGGNCDDCYQQLVRAFQLLACDWLLCTRIQLWQRMFDNRPLDYDMPIRNRYISAYRQDLATLRYLVTNSIPIAQSKLYYYEGAYRLMAGTNPLDAQRFLNRSLRKRNTSSGTNLICTASNLPTFSPGSDEVNSLNDEHDYASSLKMSANYLPIQCFSCSAERDGNIEEANAILSKYKKTEQLVTS</sequence>
<keyword evidence="15" id="KW-1185">Reference proteome</keyword>
<dbReference type="PANTHER" id="PTHR46062:SF1">
    <property type="entry name" value="LP12374P"/>
    <property type="match status" value="1"/>
</dbReference>
<keyword evidence="10" id="KW-0539">Nucleus</keyword>
<evidence type="ECO:0000313" key="15">
    <source>
        <dbReference type="Proteomes" id="UP001142055"/>
    </source>
</evidence>
<evidence type="ECO:0000256" key="11">
    <source>
        <dbReference type="SAM" id="Coils"/>
    </source>
</evidence>
<evidence type="ECO:0000256" key="1">
    <source>
        <dbReference type="ARBA" id="ARBA00004123"/>
    </source>
</evidence>
<evidence type="ECO:0000313" key="14">
    <source>
        <dbReference type="EMBL" id="KAJ6218689.1"/>
    </source>
</evidence>
<keyword evidence="8" id="KW-0472">Membrane</keyword>
<evidence type="ECO:0000256" key="7">
    <source>
        <dbReference type="ARBA" id="ARBA00023125"/>
    </source>
</evidence>
<dbReference type="InterPro" id="IPR036638">
    <property type="entry name" value="HLH_DNA-bd_sf"/>
</dbReference>
<keyword evidence="7" id="KW-0238">DNA-binding</keyword>
<dbReference type="InterPro" id="IPR011598">
    <property type="entry name" value="bHLH_dom"/>
</dbReference>
<evidence type="ECO:0000259" key="13">
    <source>
        <dbReference type="PROSITE" id="PS50888"/>
    </source>
</evidence>
<evidence type="ECO:0000256" key="2">
    <source>
        <dbReference type="ARBA" id="ARBA00004477"/>
    </source>
</evidence>
<evidence type="ECO:0000256" key="12">
    <source>
        <dbReference type="SAM" id="MobiDB-lite"/>
    </source>
</evidence>
<keyword evidence="3" id="KW-0812">Transmembrane</keyword>
<accession>A0A9Q0M4D5</accession>
<dbReference type="EMBL" id="JAPWDV010000002">
    <property type="protein sequence ID" value="KAJ6218689.1"/>
    <property type="molecule type" value="Genomic_DNA"/>
</dbReference>
<gene>
    <name evidence="14" type="ORF">RDWZM_004501</name>
</gene>
<dbReference type="Pfam" id="PF00010">
    <property type="entry name" value="HLH"/>
    <property type="match status" value="1"/>
</dbReference>
<dbReference type="SUPFAM" id="SSF47459">
    <property type="entry name" value="HLH, helix-loop-helix DNA-binding domain"/>
    <property type="match status" value="1"/>
</dbReference>
<feature type="compositionally biased region" description="Low complexity" evidence="12">
    <location>
        <begin position="491"/>
        <end position="509"/>
    </location>
</feature>
<dbReference type="GO" id="GO:0000978">
    <property type="term" value="F:RNA polymerase II cis-regulatory region sequence-specific DNA binding"/>
    <property type="evidence" value="ECO:0007669"/>
    <property type="project" value="TreeGrafter"/>
</dbReference>
<evidence type="ECO:0000256" key="5">
    <source>
        <dbReference type="ARBA" id="ARBA00022989"/>
    </source>
</evidence>
<evidence type="ECO:0000256" key="4">
    <source>
        <dbReference type="ARBA" id="ARBA00022824"/>
    </source>
</evidence>
<keyword evidence="9" id="KW-0804">Transcription</keyword>
<protein>
    <recommendedName>
        <fullName evidence="13">BHLH domain-containing protein</fullName>
    </recommendedName>
</protein>
<dbReference type="PROSITE" id="PS50888">
    <property type="entry name" value="BHLH"/>
    <property type="match status" value="1"/>
</dbReference>
<dbReference type="OMA" id="ANIQWIC"/>
<keyword evidence="6" id="KW-0805">Transcription regulation</keyword>
<feature type="coiled-coil region" evidence="11">
    <location>
        <begin position="439"/>
        <end position="466"/>
    </location>
</feature>
<comment type="caution">
    <text evidence="14">The sequence shown here is derived from an EMBL/GenBank/DDBJ whole genome shotgun (WGS) entry which is preliminary data.</text>
</comment>
<reference evidence="14" key="1">
    <citation type="submission" date="2022-12" db="EMBL/GenBank/DDBJ databases">
        <title>Genome assemblies of Blomia tropicalis.</title>
        <authorList>
            <person name="Cui Y."/>
        </authorList>
    </citation>
    <scope>NUCLEOTIDE SEQUENCE</scope>
    <source>
        <tissue evidence="14">Adult mites</tissue>
    </source>
</reference>
<keyword evidence="4" id="KW-0256">Endoplasmic reticulum</keyword>
<organism evidence="14 15">
    <name type="scientific">Blomia tropicalis</name>
    <name type="common">Mite</name>
    <dbReference type="NCBI Taxonomy" id="40697"/>
    <lineage>
        <taxon>Eukaryota</taxon>
        <taxon>Metazoa</taxon>
        <taxon>Ecdysozoa</taxon>
        <taxon>Arthropoda</taxon>
        <taxon>Chelicerata</taxon>
        <taxon>Arachnida</taxon>
        <taxon>Acari</taxon>
        <taxon>Acariformes</taxon>
        <taxon>Sarcoptiformes</taxon>
        <taxon>Astigmata</taxon>
        <taxon>Glycyphagoidea</taxon>
        <taxon>Echimyopodidae</taxon>
        <taxon>Blomia</taxon>
    </lineage>
</organism>
<dbReference type="GO" id="GO:0046983">
    <property type="term" value="F:protein dimerization activity"/>
    <property type="evidence" value="ECO:0007669"/>
    <property type="project" value="InterPro"/>
</dbReference>
<feature type="region of interest" description="Disordered" evidence="12">
    <location>
        <begin position="487"/>
        <end position="517"/>
    </location>
</feature>
<feature type="region of interest" description="Disordered" evidence="12">
    <location>
        <begin position="1"/>
        <end position="28"/>
    </location>
</feature>
<dbReference type="CDD" id="cd11394">
    <property type="entry name" value="bHLHzip_SREBP"/>
    <property type="match status" value="1"/>
</dbReference>
<evidence type="ECO:0000256" key="3">
    <source>
        <dbReference type="ARBA" id="ARBA00022692"/>
    </source>
</evidence>
<dbReference type="OrthoDB" id="2133190at2759"/>
<evidence type="ECO:0000256" key="9">
    <source>
        <dbReference type="ARBA" id="ARBA00023163"/>
    </source>
</evidence>
<name>A0A9Q0M4D5_BLOTA</name>
<proteinExistence type="predicted"/>
<dbReference type="GO" id="GO:0005634">
    <property type="term" value="C:nucleus"/>
    <property type="evidence" value="ECO:0007669"/>
    <property type="project" value="UniProtKB-SubCell"/>
</dbReference>